<dbReference type="KEGG" id="micc:AUP74_00527"/>
<dbReference type="STRING" id="1769779.AUP74_00527"/>
<evidence type="ECO:0000313" key="2">
    <source>
        <dbReference type="EMBL" id="AOS95997.1"/>
    </source>
</evidence>
<dbReference type="PATRIC" id="fig|1769779.3.peg.531"/>
<dbReference type="PANTHER" id="PTHR36512:SF3">
    <property type="entry name" value="BLR5678 PROTEIN"/>
    <property type="match status" value="1"/>
</dbReference>
<organism evidence="2 3">
    <name type="scientific">Microbulbifer aggregans</name>
    <dbReference type="NCBI Taxonomy" id="1769779"/>
    <lineage>
        <taxon>Bacteria</taxon>
        <taxon>Pseudomonadati</taxon>
        <taxon>Pseudomonadota</taxon>
        <taxon>Gammaproteobacteria</taxon>
        <taxon>Cellvibrionales</taxon>
        <taxon>Microbulbiferaceae</taxon>
        <taxon>Microbulbifer</taxon>
    </lineage>
</organism>
<reference evidence="3" key="1">
    <citation type="submission" date="2016-01" db="EMBL/GenBank/DDBJ databases">
        <title>Complete genome sequence of Microbulbifer sp. CCB-MM1, a halophile isolated from Matang Mangrove Forest, Perak.</title>
        <authorList>
            <person name="Moh T.H."/>
            <person name="Dinesh B."/>
            <person name="Lau N.-S."/>
            <person name="Go F."/>
            <person name="Alexander Chong S.-C."/>
        </authorList>
    </citation>
    <scope>NUCLEOTIDE SEQUENCE [LARGE SCALE GENOMIC DNA]</scope>
    <source>
        <strain evidence="3">CCB-MM1</strain>
    </source>
</reference>
<keyword evidence="3" id="KW-1185">Reference proteome</keyword>
<dbReference type="GO" id="GO:0004177">
    <property type="term" value="F:aminopeptidase activity"/>
    <property type="evidence" value="ECO:0007669"/>
    <property type="project" value="TreeGrafter"/>
</dbReference>
<comment type="similarity">
    <text evidence="1">Belongs to the peptidase S58 family.</text>
</comment>
<gene>
    <name evidence="2" type="ORF">AUP74_00527</name>
</gene>
<dbReference type="PANTHER" id="PTHR36512">
    <property type="entry name" value="D-AMINOPEPTIDASE"/>
    <property type="match status" value="1"/>
</dbReference>
<protein>
    <submittedName>
        <fullName evidence="2">Peptidase family S58</fullName>
    </submittedName>
</protein>
<evidence type="ECO:0000256" key="1">
    <source>
        <dbReference type="ARBA" id="ARBA00007068"/>
    </source>
</evidence>
<dbReference type="CDD" id="cd02253">
    <property type="entry name" value="DmpA"/>
    <property type="match status" value="1"/>
</dbReference>
<evidence type="ECO:0000313" key="3">
    <source>
        <dbReference type="Proteomes" id="UP000095672"/>
    </source>
</evidence>
<dbReference type="Proteomes" id="UP000095672">
    <property type="component" value="Chromosome"/>
</dbReference>
<accession>A0A1C9W4C1</accession>
<dbReference type="Gene3D" id="3.60.70.12">
    <property type="entry name" value="L-amino peptidase D-ALA esterase/amidase"/>
    <property type="match status" value="1"/>
</dbReference>
<dbReference type="InterPro" id="IPR016117">
    <property type="entry name" value="ArgJ-like_dom_sf"/>
</dbReference>
<dbReference type="SUPFAM" id="SSF56266">
    <property type="entry name" value="DmpA/ArgJ-like"/>
    <property type="match status" value="1"/>
</dbReference>
<name>A0A1C9W4C1_9GAMM</name>
<dbReference type="InterPro" id="IPR005321">
    <property type="entry name" value="Peptidase_S58_DmpA"/>
</dbReference>
<sequence>MNQAVKPRARELGLPLEGTPGRWNTITDVPGVEVGYHTLIDQSGLTQNPPTQTYTGVTAILPRGRQQQPNPIWAGQYDLNGNGELTGSHWIQDAGYFISPICITNTHSVGMAHHATTAWMIDQYREYFRDYHSWAMPVIAETYDGVLNDICGQRLKEEHVLSALHSAKTGPVAEGNVGGGAGMQTYEFKGGSGTSSRIVNICGKQYTVAAFVQSNFGLRPEFKVCGVPIGQHMTENALVTGTIGHETGSIIAIIATDIPMLPIQLQRLAKRGAIGIGRTGSYGGHFSGDIMLAFSTANDIHMPALGAEQPASFNLEMVNDAHCDLIHEAAVQAVEESVLNAMVAAESVPTIKPAGHVLEAIDTKMLQELMREYNRLEL</sequence>
<dbReference type="OrthoDB" id="9770388at2"/>
<dbReference type="EMBL" id="CP014143">
    <property type="protein sequence ID" value="AOS95997.1"/>
    <property type="molecule type" value="Genomic_DNA"/>
</dbReference>
<proteinExistence type="inferred from homology"/>
<dbReference type="Pfam" id="PF03576">
    <property type="entry name" value="Peptidase_S58"/>
    <property type="match status" value="1"/>
</dbReference>
<dbReference type="RefSeq" id="WP_069946193.1">
    <property type="nucleotide sequence ID" value="NZ_CP014143.1"/>
</dbReference>
<dbReference type="AlphaFoldDB" id="A0A1C9W4C1"/>